<evidence type="ECO:0000313" key="3">
    <source>
        <dbReference type="EMBL" id="KPL52040.1"/>
    </source>
</evidence>
<dbReference type="STRING" id="665126.ABB55_07200"/>
<dbReference type="AlphaFoldDB" id="A0A0P6VNU4"/>
<dbReference type="InterPro" id="IPR029033">
    <property type="entry name" value="His_PPase_superfam"/>
</dbReference>
<proteinExistence type="predicted"/>
<dbReference type="RefSeq" id="WP_054358203.1">
    <property type="nucleotide sequence ID" value="NZ_JAPCYQ010000001.1"/>
</dbReference>
<dbReference type="EMBL" id="LJYW01000001">
    <property type="protein sequence ID" value="KPL52040.1"/>
    <property type="molecule type" value="Genomic_DNA"/>
</dbReference>
<evidence type="ECO:0000256" key="1">
    <source>
        <dbReference type="PIRSR" id="PIRSR613078-1"/>
    </source>
</evidence>
<evidence type="ECO:0000313" key="4">
    <source>
        <dbReference type="Proteomes" id="UP000048984"/>
    </source>
</evidence>
<accession>A0A0P6VNU4</accession>
<reference evidence="3 4" key="2">
    <citation type="submission" date="2015-10" db="EMBL/GenBank/DDBJ databases">
        <title>Draft Genome Sequence of Prosthecomicrobium hirschii ATCC 27832.</title>
        <authorList>
            <person name="Daniel J."/>
            <person name="Givan S.A."/>
            <person name="Brun Y.V."/>
            <person name="Brown P.J."/>
        </authorList>
    </citation>
    <scope>NUCLEOTIDE SEQUENCE [LARGE SCALE GENOMIC DNA]</scope>
    <source>
        <strain evidence="3 4">16</strain>
    </source>
</reference>
<dbReference type="Pfam" id="PF00300">
    <property type="entry name" value="His_Phos_1"/>
    <property type="match status" value="1"/>
</dbReference>
<evidence type="ECO:0008006" key="5">
    <source>
        <dbReference type="Google" id="ProtNLM"/>
    </source>
</evidence>
<name>A0A0P6VNU4_9HYPH</name>
<evidence type="ECO:0000256" key="2">
    <source>
        <dbReference type="PIRSR" id="PIRSR613078-2"/>
    </source>
</evidence>
<dbReference type="Gene3D" id="3.40.50.1240">
    <property type="entry name" value="Phosphoglycerate mutase-like"/>
    <property type="match status" value="1"/>
</dbReference>
<dbReference type="InterPro" id="IPR013078">
    <property type="entry name" value="His_Pase_superF_clade-1"/>
</dbReference>
<dbReference type="Proteomes" id="UP000048984">
    <property type="component" value="Unassembled WGS sequence"/>
</dbReference>
<dbReference type="PIRSF" id="PIRSF000709">
    <property type="entry name" value="6PFK_2-Ptase"/>
    <property type="match status" value="1"/>
</dbReference>
<dbReference type="OrthoDB" id="9781415at2"/>
<dbReference type="PANTHER" id="PTHR48100:SF59">
    <property type="entry name" value="ADENOSYLCOBALAMIN_ALPHA-RIBAZOLE PHOSPHATASE"/>
    <property type="match status" value="1"/>
</dbReference>
<feature type="active site" description="Proton donor/acceptor" evidence="1">
    <location>
        <position position="95"/>
    </location>
</feature>
<dbReference type="InterPro" id="IPR050275">
    <property type="entry name" value="PGM_Phosphatase"/>
</dbReference>
<sequence length="198" mass="22001">MSRPDLIHIRHGQTDWNLAGRLQGSKDIPLNEVGRGQALRNGRTLAAFLAETGRSPAEFRYVASPLGRARMTMEIVRGALGLDPAGYTVEPALAEVSFGDYEGYTYEDIRSIDPAAHAAIRADKWHYLPPRGESYVMLQDRVGRWLDTVGPDTVVVSHGGVYRVLKALMLGTFDPHLAEIFVPQDMISVWRNGAENWI</sequence>
<dbReference type="PANTHER" id="PTHR48100">
    <property type="entry name" value="BROAD-SPECIFICITY PHOSPHATASE YOR283W-RELATED"/>
    <property type="match status" value="1"/>
</dbReference>
<gene>
    <name evidence="3" type="ORF">ABB55_07200</name>
</gene>
<dbReference type="SMART" id="SM00855">
    <property type="entry name" value="PGAM"/>
    <property type="match status" value="1"/>
</dbReference>
<dbReference type="CDD" id="cd07067">
    <property type="entry name" value="HP_PGM_like"/>
    <property type="match status" value="1"/>
</dbReference>
<reference evidence="3 4" key="1">
    <citation type="submission" date="2015-09" db="EMBL/GenBank/DDBJ databases">
        <authorList>
            <person name="Jackson K.R."/>
            <person name="Lunt B.L."/>
            <person name="Fisher J.N.B."/>
            <person name="Gardner A.V."/>
            <person name="Bailey M.E."/>
            <person name="Deus L.M."/>
            <person name="Earl A.S."/>
            <person name="Gibby P.D."/>
            <person name="Hartmann K.A."/>
            <person name="Liu J.E."/>
            <person name="Manci A.M."/>
            <person name="Nielsen D.A."/>
            <person name="Solomon M.B."/>
            <person name="Breakwell D.P."/>
            <person name="Burnett S.H."/>
            <person name="Grose J.H."/>
        </authorList>
    </citation>
    <scope>NUCLEOTIDE SEQUENCE [LARGE SCALE GENOMIC DNA]</scope>
    <source>
        <strain evidence="3 4">16</strain>
    </source>
</reference>
<protein>
    <recommendedName>
        <fullName evidence="5">Phosphoglycerate mutase</fullName>
    </recommendedName>
</protein>
<feature type="active site" description="Tele-phosphohistidine intermediate" evidence="1">
    <location>
        <position position="11"/>
    </location>
</feature>
<dbReference type="GO" id="GO:0005737">
    <property type="term" value="C:cytoplasm"/>
    <property type="evidence" value="ECO:0007669"/>
    <property type="project" value="TreeGrafter"/>
</dbReference>
<feature type="binding site" evidence="2">
    <location>
        <begin position="10"/>
        <end position="17"/>
    </location>
    <ligand>
        <name>substrate</name>
    </ligand>
</feature>
<keyword evidence="4" id="KW-1185">Reference proteome</keyword>
<feature type="binding site" evidence="2">
    <location>
        <position position="68"/>
    </location>
    <ligand>
        <name>substrate</name>
    </ligand>
</feature>
<comment type="caution">
    <text evidence="3">The sequence shown here is derived from an EMBL/GenBank/DDBJ whole genome shotgun (WGS) entry which is preliminary data.</text>
</comment>
<organism evidence="3 4">
    <name type="scientific">Prosthecodimorpha hirschii</name>
    <dbReference type="NCBI Taxonomy" id="665126"/>
    <lineage>
        <taxon>Bacteria</taxon>
        <taxon>Pseudomonadati</taxon>
        <taxon>Pseudomonadota</taxon>
        <taxon>Alphaproteobacteria</taxon>
        <taxon>Hyphomicrobiales</taxon>
        <taxon>Ancalomicrobiaceae</taxon>
        <taxon>Prosthecodimorpha</taxon>
    </lineage>
</organism>
<dbReference type="SUPFAM" id="SSF53254">
    <property type="entry name" value="Phosphoglycerate mutase-like"/>
    <property type="match status" value="1"/>
</dbReference>
<dbReference type="GO" id="GO:0016791">
    <property type="term" value="F:phosphatase activity"/>
    <property type="evidence" value="ECO:0007669"/>
    <property type="project" value="TreeGrafter"/>
</dbReference>